<dbReference type="PANTHER" id="PTHR38117">
    <property type="entry name" value="NACHT AND WD40 DOMAIN PROTEIN"/>
    <property type="match status" value="1"/>
</dbReference>
<proteinExistence type="predicted"/>
<protein>
    <recommendedName>
        <fullName evidence="1">DUF7053 domain-containing protein</fullName>
    </recommendedName>
</protein>
<organism evidence="2 3">
    <name type="scientific">Stachybotrys chartarum (strain CBS 109288 / IBT 7711)</name>
    <name type="common">Toxic black mold</name>
    <name type="synonym">Stilbospora chartarum</name>
    <dbReference type="NCBI Taxonomy" id="1280523"/>
    <lineage>
        <taxon>Eukaryota</taxon>
        <taxon>Fungi</taxon>
        <taxon>Dikarya</taxon>
        <taxon>Ascomycota</taxon>
        <taxon>Pezizomycotina</taxon>
        <taxon>Sordariomycetes</taxon>
        <taxon>Hypocreomycetidae</taxon>
        <taxon>Hypocreales</taxon>
        <taxon>Stachybotryaceae</taxon>
        <taxon>Stachybotrys</taxon>
    </lineage>
</organism>
<accession>A0A084AKZ6</accession>
<dbReference type="AlphaFoldDB" id="A0A084AKZ6"/>
<evidence type="ECO:0000313" key="2">
    <source>
        <dbReference type="EMBL" id="KEY65975.1"/>
    </source>
</evidence>
<dbReference type="EMBL" id="KL648677">
    <property type="protein sequence ID" value="KEY65975.1"/>
    <property type="molecule type" value="Genomic_DNA"/>
</dbReference>
<dbReference type="PANTHER" id="PTHR38117:SF1">
    <property type="entry name" value="DUF3074 DOMAIN-CONTAINING PROTEIN"/>
    <property type="match status" value="1"/>
</dbReference>
<dbReference type="Proteomes" id="UP000028045">
    <property type="component" value="Unassembled WGS sequence"/>
</dbReference>
<dbReference type="HOGENOM" id="CLU_083371_0_0_1"/>
<dbReference type="Pfam" id="PF23155">
    <property type="entry name" value="DUF7053"/>
    <property type="match status" value="1"/>
</dbReference>
<sequence>MLNATATLVHTTPLPAGCSVAEGIEMLRDHEFFIQCDPHMIKYEAIETPSDPVPTVPEGRQIVGAAAPKCYQVTDKVHALPAGLWDSDVLSRYEFFIWERGVFIRIRSPLNTVMETVWEIRDTGNGGAELVEDVVIKCSRLLVGVVRSTCESGWKGIHEKMVGRLQGGSSAAP</sequence>
<dbReference type="InterPro" id="IPR055481">
    <property type="entry name" value="DUF7053"/>
</dbReference>
<feature type="domain" description="DUF7053" evidence="1">
    <location>
        <begin position="5"/>
        <end position="165"/>
    </location>
</feature>
<evidence type="ECO:0000259" key="1">
    <source>
        <dbReference type="Pfam" id="PF23155"/>
    </source>
</evidence>
<dbReference type="OrthoDB" id="4794810at2759"/>
<name>A0A084AKZ6_STACB</name>
<evidence type="ECO:0000313" key="3">
    <source>
        <dbReference type="Proteomes" id="UP000028045"/>
    </source>
</evidence>
<keyword evidence="3" id="KW-1185">Reference proteome</keyword>
<gene>
    <name evidence="2" type="ORF">S7711_06633</name>
</gene>
<reference evidence="2 3" key="1">
    <citation type="journal article" date="2014" name="BMC Genomics">
        <title>Comparative genome sequencing reveals chemotype-specific gene clusters in the toxigenic black mold Stachybotrys.</title>
        <authorList>
            <person name="Semeiks J."/>
            <person name="Borek D."/>
            <person name="Otwinowski Z."/>
            <person name="Grishin N.V."/>
        </authorList>
    </citation>
    <scope>NUCLEOTIDE SEQUENCE [LARGE SCALE GENOMIC DNA]</scope>
    <source>
        <strain evidence="3">CBS 109288 / IBT 7711</strain>
    </source>
</reference>